<gene>
    <name evidence="1" type="ORF">BKH30_02705</name>
</gene>
<name>A0A1Q8W2T3_9ACTO</name>
<accession>A0A1Q8W2T3</accession>
<comment type="caution">
    <text evidence="1">The sequence shown here is derived from an EMBL/GenBank/DDBJ whole genome shotgun (WGS) entry which is preliminary data.</text>
</comment>
<organism evidence="1 2">
    <name type="scientific">Actinomyces oris</name>
    <dbReference type="NCBI Taxonomy" id="544580"/>
    <lineage>
        <taxon>Bacteria</taxon>
        <taxon>Bacillati</taxon>
        <taxon>Actinomycetota</taxon>
        <taxon>Actinomycetes</taxon>
        <taxon>Actinomycetales</taxon>
        <taxon>Actinomycetaceae</taxon>
        <taxon>Actinomyces</taxon>
    </lineage>
</organism>
<reference evidence="1 2" key="1">
    <citation type="submission" date="2016-12" db="EMBL/GenBank/DDBJ databases">
        <title>Genomic comparison of strains in the 'Actinomyces naeslundii' group.</title>
        <authorList>
            <person name="Mughal S.R."/>
            <person name="Do T."/>
            <person name="Gilbert S.C."/>
            <person name="Witherden E.A."/>
            <person name="Didelot X."/>
            <person name="Beighton D."/>
        </authorList>
    </citation>
    <scope>NUCLEOTIDE SEQUENCE [LARGE SCALE GENOMIC DNA]</scope>
    <source>
        <strain evidence="1 2">S24V</strain>
    </source>
</reference>
<proteinExistence type="predicted"/>
<sequence length="179" mass="18662">CSDTEAGGKAATYLEKDVPAWIRANLQVDDDPTHWAVAGLSNGGTCAMQVVTRSPGVYRTFLAISAEEHPTLGGVERTVSQGFGGDRAAYEANDPISLMSTAPPGRYDGIAGILSVGRQDKGYRGAVPVLAEAATKSGMTVSTRQYDGAHTWAVWGPALADQLDWLGGRLGIASPSPVS</sequence>
<dbReference type="GO" id="GO:0016747">
    <property type="term" value="F:acyltransferase activity, transferring groups other than amino-acyl groups"/>
    <property type="evidence" value="ECO:0007669"/>
    <property type="project" value="TreeGrafter"/>
</dbReference>
<dbReference type="EMBL" id="MSKI01000024">
    <property type="protein sequence ID" value="OLO55834.1"/>
    <property type="molecule type" value="Genomic_DNA"/>
</dbReference>
<protein>
    <submittedName>
        <fullName evidence="1">Esterase</fullName>
    </submittedName>
</protein>
<dbReference type="InterPro" id="IPR050583">
    <property type="entry name" value="Mycobacterial_A85_antigen"/>
</dbReference>
<dbReference type="SUPFAM" id="SSF53474">
    <property type="entry name" value="alpha/beta-Hydrolases"/>
    <property type="match status" value="1"/>
</dbReference>
<dbReference type="InterPro" id="IPR000801">
    <property type="entry name" value="Esterase-like"/>
</dbReference>
<dbReference type="Gene3D" id="3.40.50.1820">
    <property type="entry name" value="alpha/beta hydrolase"/>
    <property type="match status" value="1"/>
</dbReference>
<dbReference type="Pfam" id="PF00756">
    <property type="entry name" value="Esterase"/>
    <property type="match status" value="1"/>
</dbReference>
<dbReference type="AlphaFoldDB" id="A0A1Q8W2T3"/>
<feature type="non-terminal residue" evidence="1">
    <location>
        <position position="1"/>
    </location>
</feature>
<dbReference type="InterPro" id="IPR029058">
    <property type="entry name" value="AB_hydrolase_fold"/>
</dbReference>
<dbReference type="PANTHER" id="PTHR48098">
    <property type="entry name" value="ENTEROCHELIN ESTERASE-RELATED"/>
    <property type="match status" value="1"/>
</dbReference>
<dbReference type="Proteomes" id="UP000186855">
    <property type="component" value="Unassembled WGS sequence"/>
</dbReference>
<evidence type="ECO:0000313" key="2">
    <source>
        <dbReference type="Proteomes" id="UP000186855"/>
    </source>
</evidence>
<evidence type="ECO:0000313" key="1">
    <source>
        <dbReference type="EMBL" id="OLO55834.1"/>
    </source>
</evidence>
<dbReference type="PANTHER" id="PTHR48098:SF1">
    <property type="entry name" value="DIACYLGLYCEROL ACYLTRANSFERASE_MYCOLYLTRANSFERASE AG85A"/>
    <property type="match status" value="1"/>
</dbReference>